<gene>
    <name evidence="2" type="ORF">ILEXP_LOCUS15109</name>
</gene>
<evidence type="ECO:0000313" key="3">
    <source>
        <dbReference type="Proteomes" id="UP001642360"/>
    </source>
</evidence>
<accession>A0ABC8RUI7</accession>
<keyword evidence="3" id="KW-1185">Reference proteome</keyword>
<sequence length="197" mass="23038">MESESYAEVPMLPSTDEDLGQGSIIFSEEQGIFRSESWESFYLDDVLIDSGFIKTDPDMLMTIWHSPECPLGPWVFDNLEKKYCDETTGPRSERRLLFDRINSAFLEIYQRFIDPCPWVKPATRQVGTKLQLHGVKDELHKLLASQEKRANEDISEMMLDWEMQWLDFGDNMNMIGKDIEKLLINDLITELVVMHYF</sequence>
<evidence type="ECO:0000259" key="1">
    <source>
        <dbReference type="Pfam" id="PF14309"/>
    </source>
</evidence>
<feature type="domain" description="DUF4378" evidence="1">
    <location>
        <begin position="41"/>
        <end position="190"/>
    </location>
</feature>
<dbReference type="PANTHER" id="PTHR46836:SF8">
    <property type="entry name" value="AFADIN"/>
    <property type="match status" value="1"/>
</dbReference>
<dbReference type="AlphaFoldDB" id="A0ABC8RUI7"/>
<comment type="caution">
    <text evidence="2">The sequence shown here is derived from an EMBL/GenBank/DDBJ whole genome shotgun (WGS) entry which is preliminary data.</text>
</comment>
<proteinExistence type="predicted"/>
<reference evidence="2 3" key="1">
    <citation type="submission" date="2024-02" db="EMBL/GenBank/DDBJ databases">
        <authorList>
            <person name="Vignale AGUSTIN F."/>
            <person name="Sosa J E."/>
            <person name="Modenutti C."/>
        </authorList>
    </citation>
    <scope>NUCLEOTIDE SEQUENCE [LARGE SCALE GENOMIC DNA]</scope>
</reference>
<dbReference type="Pfam" id="PF14309">
    <property type="entry name" value="DUF4378"/>
    <property type="match status" value="1"/>
</dbReference>
<organism evidence="2 3">
    <name type="scientific">Ilex paraguariensis</name>
    <name type="common">yerba mate</name>
    <dbReference type="NCBI Taxonomy" id="185542"/>
    <lineage>
        <taxon>Eukaryota</taxon>
        <taxon>Viridiplantae</taxon>
        <taxon>Streptophyta</taxon>
        <taxon>Embryophyta</taxon>
        <taxon>Tracheophyta</taxon>
        <taxon>Spermatophyta</taxon>
        <taxon>Magnoliopsida</taxon>
        <taxon>eudicotyledons</taxon>
        <taxon>Gunneridae</taxon>
        <taxon>Pentapetalae</taxon>
        <taxon>asterids</taxon>
        <taxon>campanulids</taxon>
        <taxon>Aquifoliales</taxon>
        <taxon>Aquifoliaceae</taxon>
        <taxon>Ilex</taxon>
    </lineage>
</organism>
<evidence type="ECO:0000313" key="2">
    <source>
        <dbReference type="EMBL" id="CAK9147225.1"/>
    </source>
</evidence>
<protein>
    <recommendedName>
        <fullName evidence="1">DUF4378 domain-containing protein</fullName>
    </recommendedName>
</protein>
<dbReference type="EMBL" id="CAUOFW020001658">
    <property type="protein sequence ID" value="CAK9147225.1"/>
    <property type="molecule type" value="Genomic_DNA"/>
</dbReference>
<dbReference type="PANTHER" id="PTHR46836">
    <property type="entry name" value="AFADIN"/>
    <property type="match status" value="1"/>
</dbReference>
<name>A0ABC8RUI7_9AQUA</name>
<dbReference type="InterPro" id="IPR025486">
    <property type="entry name" value="DUF4378"/>
</dbReference>
<dbReference type="Proteomes" id="UP001642360">
    <property type="component" value="Unassembled WGS sequence"/>
</dbReference>